<evidence type="ECO:0000256" key="1">
    <source>
        <dbReference type="SAM" id="Coils"/>
    </source>
</evidence>
<name>A0A4V2UPF5_9RHOB</name>
<dbReference type="RefSeq" id="WP_132243283.1">
    <property type="nucleotide sequence ID" value="NZ_SLZU01000003.1"/>
</dbReference>
<gene>
    <name evidence="4" type="ORF">EDD52_103168</name>
</gene>
<dbReference type="AlphaFoldDB" id="A0A4V2UPF5"/>
<accession>A0A4V2UPF5</accession>
<protein>
    <recommendedName>
        <fullName evidence="6">Type IV pilus biogenesis protein PilP</fullName>
    </recommendedName>
</protein>
<proteinExistence type="predicted"/>
<feature type="compositionally biased region" description="Polar residues" evidence="2">
    <location>
        <begin position="281"/>
        <end position="294"/>
    </location>
</feature>
<feature type="compositionally biased region" description="Low complexity" evidence="2">
    <location>
        <begin position="416"/>
        <end position="425"/>
    </location>
</feature>
<evidence type="ECO:0000256" key="3">
    <source>
        <dbReference type="SAM" id="Phobius"/>
    </source>
</evidence>
<evidence type="ECO:0000313" key="4">
    <source>
        <dbReference type="EMBL" id="TCS65751.1"/>
    </source>
</evidence>
<evidence type="ECO:0008006" key="6">
    <source>
        <dbReference type="Google" id="ProtNLM"/>
    </source>
</evidence>
<keyword evidence="3" id="KW-0812">Transmembrane</keyword>
<keyword evidence="3" id="KW-1133">Transmembrane helix</keyword>
<dbReference type="SUPFAM" id="SSF53067">
    <property type="entry name" value="Actin-like ATPase domain"/>
    <property type="match status" value="1"/>
</dbReference>
<evidence type="ECO:0000256" key="2">
    <source>
        <dbReference type="SAM" id="MobiDB-lite"/>
    </source>
</evidence>
<feature type="region of interest" description="Disordered" evidence="2">
    <location>
        <begin position="687"/>
        <end position="722"/>
    </location>
</feature>
<dbReference type="Gene3D" id="3.30.420.380">
    <property type="match status" value="1"/>
</dbReference>
<comment type="caution">
    <text evidence="4">The sequence shown here is derived from an EMBL/GenBank/DDBJ whole genome shotgun (WGS) entry which is preliminary data.</text>
</comment>
<dbReference type="Proteomes" id="UP000295696">
    <property type="component" value="Unassembled WGS sequence"/>
</dbReference>
<keyword evidence="1" id="KW-0175">Coiled coil</keyword>
<feature type="coiled-coil region" evidence="1">
    <location>
        <begin position="34"/>
        <end position="61"/>
    </location>
</feature>
<organism evidence="4 5">
    <name type="scientific">Primorskyibacter sedentarius</name>
    <dbReference type="NCBI Taxonomy" id="745311"/>
    <lineage>
        <taxon>Bacteria</taxon>
        <taxon>Pseudomonadati</taxon>
        <taxon>Pseudomonadota</taxon>
        <taxon>Alphaproteobacteria</taxon>
        <taxon>Rhodobacterales</taxon>
        <taxon>Roseobacteraceae</taxon>
        <taxon>Primorskyibacter</taxon>
    </lineage>
</organism>
<feature type="region of interest" description="Disordered" evidence="2">
    <location>
        <begin position="563"/>
        <end position="582"/>
    </location>
</feature>
<feature type="transmembrane region" description="Helical" evidence="3">
    <location>
        <begin position="481"/>
        <end position="505"/>
    </location>
</feature>
<feature type="region of interest" description="Disordered" evidence="2">
    <location>
        <begin position="181"/>
        <end position="210"/>
    </location>
</feature>
<keyword evidence="3" id="KW-0472">Membrane</keyword>
<keyword evidence="5" id="KW-1185">Reference proteome</keyword>
<sequence>MKTNYALLLSFESITLARRTMAGWLRVGDVAPDADDLDTALKALRRKAEALSSDANRVKLVIPNEQIRYLELPPKSRNPEELNDDIRAALDGETPYAVDELVFDWAELSDGSVQVAAAARETLDEAESFALAHDFVPVCFVAAAPLGAFHGEVFFGPASGGKNGSAPSRDAQPVSLVQPAPAARAENGDAASVAEPAISTPDETPESVEAVTDPADLTVDDMAQAVAPMAETASHHAHDMQPPGLMASVAETQASAPELPKLDTPVKPATPVPNGAGNGAATKSAQNGAAQNGASLRVEPPSARPAAQTKGGSIRASRPAPDAPLPKLAGTHSDSPGSGRAAPSIKPHGVPGAPQAKPVEPVPDNATAAPIASLQRAPDPAPAPTAEPGTSKAGFFSRRKKQQAGPAAAKRGKGAGDAAATKAGAARAQSAQRAVKAEPPVQRAKALASEAVFVPSDDEAERMTIFGARKGNEKIGGKPRFLGLMLTVALILLLAAVAAWAAVFVDDGLARFFRPSPAPTAVAQLPEQPPVELAAPAAVEDAPGVEVASLAPDLTGEMEEAAIRSDADPDVTPAVQSETLSPEEAQATYAATGIWQRTPSEPGLPTEVSLEDIYVASIDTSVQQFDAVALPAVKDYGTDYAMLSPASPAAPGTEFTLDERGLVVATPQGALNPDGITVYAGRPPVVPPARAPAAETEAQPSPEEDAQAKALSAKRPRTRPADLVEQTERATLAGRSLAELSVLRPKLRPAGLRPVEIPAAKPETAPEDDATAITVPSATKQAVKTSVTPVVRPRDIASIVKKARATPPPAPSRSSTAVATVAPRTVAPKVPSSTTVARSATVKNQLNLGRVNLIGVYGTPSSRRALIRLSNGRYQKVKVGDRIDGGRVAAIGDSELRYVKSGRNVVLKMPRG</sequence>
<evidence type="ECO:0000313" key="5">
    <source>
        <dbReference type="Proteomes" id="UP000295696"/>
    </source>
</evidence>
<reference evidence="4 5" key="1">
    <citation type="submission" date="2019-03" db="EMBL/GenBank/DDBJ databases">
        <title>Genomic Encyclopedia of Type Strains, Phase IV (KMG-IV): sequencing the most valuable type-strain genomes for metagenomic binning, comparative biology and taxonomic classification.</title>
        <authorList>
            <person name="Goeker M."/>
        </authorList>
    </citation>
    <scope>NUCLEOTIDE SEQUENCE [LARGE SCALE GENOMIC DNA]</scope>
    <source>
        <strain evidence="4 5">DSM 104836</strain>
    </source>
</reference>
<feature type="region of interest" description="Disordered" evidence="2">
    <location>
        <begin position="259"/>
        <end position="425"/>
    </location>
</feature>
<dbReference type="InterPro" id="IPR043129">
    <property type="entry name" value="ATPase_NBD"/>
</dbReference>
<dbReference type="EMBL" id="SLZU01000003">
    <property type="protein sequence ID" value="TCS65751.1"/>
    <property type="molecule type" value="Genomic_DNA"/>
</dbReference>
<dbReference type="OrthoDB" id="7870459at2"/>